<evidence type="ECO:0000313" key="3">
    <source>
        <dbReference type="Proteomes" id="UP000000994"/>
    </source>
</evidence>
<protein>
    <submittedName>
        <fullName evidence="1">Hypothetical-Protein / belonging to T4-LIKE GC: 812</fullName>
    </submittedName>
</protein>
<dbReference type="RefSeq" id="YP_195105.1">
    <property type="nucleotide sequence ID" value="NC_006820.1"/>
</dbReference>
<evidence type="ECO:0000313" key="4">
    <source>
        <dbReference type="Proteomes" id="UP000246186"/>
    </source>
</evidence>
<evidence type="ECO:0000313" key="2">
    <source>
        <dbReference type="EMBL" id="CFW42185.1"/>
    </source>
</evidence>
<dbReference type="Proteomes" id="UP000000994">
    <property type="component" value="Segment"/>
</dbReference>
<reference evidence="2 4" key="3">
    <citation type="journal article" date="2015" name="PLoS ONE">
        <title>Spontaneous Deletion of an "ORFanage" Region Facilitates Host Adaptation in a "Photosynthetic" Cyanophage.</title>
        <authorList>
            <person name="Puxty R.J."/>
            <person name="Perez-Sepulveda B."/>
            <person name="Rihtman B."/>
            <person name="Evans D.J."/>
            <person name="Millard A.D."/>
            <person name="Scanlan D.J."/>
        </authorList>
    </citation>
    <scope>NUCLEOTIDE SEQUENCE [LARGE SCALE GENOMIC DNA]</scope>
</reference>
<sequence>MNFADHAGGVDLPGDDMCHLQQFGVGGGDGVGHESFRLNFSHYRGNGRRCPPPPRSVHRLPIRASATMLPAPARSSRTIRRSISAPSVVW</sequence>
<reference evidence="1 3" key="2">
    <citation type="journal article" date="2005" name="J. Bacteriol.">
        <title>The genome of S-PM2, a 'photosynthetic' T4-type bacteriophage that infects marine Synechococcus strains.</title>
        <authorList>
            <person name="Mann N.H."/>
            <person name="Clokie M.R."/>
            <person name="Millard A."/>
            <person name="Cook A."/>
            <person name="Wilson W.H."/>
            <person name="Wheatley P.J."/>
            <person name="Letarov A."/>
            <person name="Krisch H.M."/>
        </authorList>
    </citation>
    <scope>NUCLEOTIDE SEQUENCE</scope>
</reference>
<dbReference type="Proteomes" id="UP000246186">
    <property type="component" value="Genome"/>
</dbReference>
<gene>
    <name evidence="2" type="ORF">S-PM2d071</name>
    <name evidence="1" type="ORF">S-PM2p071</name>
</gene>
<accession>Q5GQU9</accession>
<dbReference type="KEGG" id="vg:3260348"/>
<reference evidence="1 3" key="1">
    <citation type="journal article" date="2004" name="Proc. Natl. Acad. Sci. U.S.A.">
        <title>Genetic organization of the psbAD region in phages infecting marine Synechococcus strains.</title>
        <authorList>
            <person name="Millard A."/>
            <person name="Clokie M.R."/>
            <person name="Shub D.A."/>
            <person name="Mann N.H."/>
        </authorList>
    </citation>
    <scope>NUCLEOTIDE SEQUENCE [LARGE SCALE GENOMIC DNA]</scope>
</reference>
<name>Q5GQU9_BPSYP</name>
<proteinExistence type="predicted"/>
<dbReference type="EMBL" id="AJ630128">
    <property type="protein sequence ID" value="CAF34135.1"/>
    <property type="molecule type" value="Genomic_DNA"/>
</dbReference>
<organism evidence="1 3">
    <name type="scientific">Synechococcus phage S-PM2</name>
    <dbReference type="NCBI Taxonomy" id="238854"/>
    <lineage>
        <taxon>Viruses</taxon>
        <taxon>Duplodnaviria</taxon>
        <taxon>Heunggongvirae</taxon>
        <taxon>Uroviricota</taxon>
        <taxon>Caudoviricetes</taxon>
        <taxon>Pantevenvirales</taxon>
        <taxon>Kyanoviridae</taxon>
        <taxon>Nodensvirus</taxon>
        <taxon>Nodensvirus spm2</taxon>
    </lineage>
</organism>
<reference evidence="2" key="4">
    <citation type="submission" date="2015-02" db="EMBL/GenBank/DDBJ databases">
        <authorList>
            <person name="Chooi Y.-H."/>
        </authorList>
    </citation>
    <scope>NUCLEOTIDE SEQUENCE</scope>
</reference>
<dbReference type="EMBL" id="LN828717">
    <property type="protein sequence ID" value="CFW42185.1"/>
    <property type="molecule type" value="Genomic_DNA"/>
</dbReference>
<organismHost>
    <name type="scientific">Synechococcus</name>
    <dbReference type="NCBI Taxonomy" id="1129"/>
</organismHost>
<evidence type="ECO:0000313" key="1">
    <source>
        <dbReference type="EMBL" id="CAF34135.1"/>
    </source>
</evidence>
<keyword evidence="3" id="KW-1185">Reference proteome</keyword>